<protein>
    <submittedName>
        <fullName evidence="1">Uncharacterized protein</fullName>
    </submittedName>
</protein>
<name>A0ACB8CEC4_DERSI</name>
<dbReference type="Proteomes" id="UP000821865">
    <property type="component" value="Chromosome 7"/>
</dbReference>
<dbReference type="EMBL" id="CM023476">
    <property type="protein sequence ID" value="KAH7941125.1"/>
    <property type="molecule type" value="Genomic_DNA"/>
</dbReference>
<sequence length="217" mass="24469">MACRNTTMQVVAEYYLMLHQTEINAGANYSKHRQKSATMALNDSASGTAMQQLLPAAAPTSSVEDMSDCCSMDTSTAANSCDQSVQQTVDKYKMELKTLHEDDLVADVSYIKERVEEKEPAARFFIYQIQNFMKKSPSWCEEITRRCVVLRYLSARAYEHIRSEMLLTLPCRKTLSNYVGYTSGETGFSKLAEDRLRVEAESLSVPQSTVRSLGHCR</sequence>
<evidence type="ECO:0000313" key="1">
    <source>
        <dbReference type="EMBL" id="KAH7941125.1"/>
    </source>
</evidence>
<comment type="caution">
    <text evidence="1">The sequence shown here is derived from an EMBL/GenBank/DDBJ whole genome shotgun (WGS) entry which is preliminary data.</text>
</comment>
<evidence type="ECO:0000313" key="2">
    <source>
        <dbReference type="Proteomes" id="UP000821865"/>
    </source>
</evidence>
<organism evidence="1 2">
    <name type="scientific">Dermacentor silvarum</name>
    <name type="common">Tick</name>
    <dbReference type="NCBI Taxonomy" id="543639"/>
    <lineage>
        <taxon>Eukaryota</taxon>
        <taxon>Metazoa</taxon>
        <taxon>Ecdysozoa</taxon>
        <taxon>Arthropoda</taxon>
        <taxon>Chelicerata</taxon>
        <taxon>Arachnida</taxon>
        <taxon>Acari</taxon>
        <taxon>Parasitiformes</taxon>
        <taxon>Ixodida</taxon>
        <taxon>Ixodoidea</taxon>
        <taxon>Ixodidae</taxon>
        <taxon>Rhipicephalinae</taxon>
        <taxon>Dermacentor</taxon>
    </lineage>
</organism>
<accession>A0ACB8CEC4</accession>
<gene>
    <name evidence="1" type="ORF">HPB49_010253</name>
</gene>
<proteinExistence type="predicted"/>
<keyword evidence="2" id="KW-1185">Reference proteome</keyword>
<reference evidence="1" key="1">
    <citation type="submission" date="2020-05" db="EMBL/GenBank/DDBJ databases">
        <title>Large-scale comparative analyses of tick genomes elucidate their genetic diversity and vector capacities.</title>
        <authorList>
            <person name="Jia N."/>
            <person name="Wang J."/>
            <person name="Shi W."/>
            <person name="Du L."/>
            <person name="Sun Y."/>
            <person name="Zhan W."/>
            <person name="Jiang J."/>
            <person name="Wang Q."/>
            <person name="Zhang B."/>
            <person name="Ji P."/>
            <person name="Sakyi L.B."/>
            <person name="Cui X."/>
            <person name="Yuan T."/>
            <person name="Jiang B."/>
            <person name="Yang W."/>
            <person name="Lam T.T.-Y."/>
            <person name="Chang Q."/>
            <person name="Ding S."/>
            <person name="Wang X."/>
            <person name="Zhu J."/>
            <person name="Ruan X."/>
            <person name="Zhao L."/>
            <person name="Wei J."/>
            <person name="Que T."/>
            <person name="Du C."/>
            <person name="Cheng J."/>
            <person name="Dai P."/>
            <person name="Han X."/>
            <person name="Huang E."/>
            <person name="Gao Y."/>
            <person name="Liu J."/>
            <person name="Shao H."/>
            <person name="Ye R."/>
            <person name="Li L."/>
            <person name="Wei W."/>
            <person name="Wang X."/>
            <person name="Wang C."/>
            <person name="Yang T."/>
            <person name="Huo Q."/>
            <person name="Li W."/>
            <person name="Guo W."/>
            <person name="Chen H."/>
            <person name="Zhou L."/>
            <person name="Ni X."/>
            <person name="Tian J."/>
            <person name="Zhou Y."/>
            <person name="Sheng Y."/>
            <person name="Liu T."/>
            <person name="Pan Y."/>
            <person name="Xia L."/>
            <person name="Li J."/>
            <person name="Zhao F."/>
            <person name="Cao W."/>
        </authorList>
    </citation>
    <scope>NUCLEOTIDE SEQUENCE</scope>
    <source>
        <strain evidence="1">Dsil-2018</strain>
    </source>
</reference>